<evidence type="ECO:0000256" key="1">
    <source>
        <dbReference type="ARBA" id="ARBA00001231"/>
    </source>
</evidence>
<dbReference type="InterPro" id="IPR017853">
    <property type="entry name" value="GH"/>
</dbReference>
<dbReference type="Gene3D" id="3.20.20.300">
    <property type="entry name" value="Glycoside hydrolase, family 3, N-terminal domain"/>
    <property type="match status" value="1"/>
</dbReference>
<gene>
    <name evidence="7" type="ORF">LCGC14_3047310</name>
</gene>
<dbReference type="InterPro" id="IPR001764">
    <property type="entry name" value="Glyco_hydro_3_N"/>
</dbReference>
<comment type="catalytic activity">
    <reaction evidence="1">
        <text>Hydrolysis of terminal non-reducing N-acetyl-D-hexosamine residues in N-acetyl-beta-D-hexosaminides.</text>
        <dbReference type="EC" id="3.2.1.52"/>
    </reaction>
</comment>
<sequence length="355" mass="39462">TKAAQTLQFKPFFTETADEVLAQMSLDEKIGQILIFGFWGDSLDENFQTWLTTGELGNIKIFLRNVETGEQLQGLTNLVIALAAESEYGIPPFIATDMEGGTVNHIRFEGIPLAPSAGLIGASGNFENARNTARLIALTLLEFGINMNFAPVVDILTNPENRVISTRSYGSDPQRVYEFSKIFIQEHEKLGIITVLKHFPGHGMTSFDSHLFSDSVDISREDLFNVHILPYRKLIREGKTGGIMVSHIIYNDIDPEYPAAFSTVVINNLLREELKYDGLVITDDLEMEGSQGYAKDIVDAFILAFRAGNDLLLVAHTEKSQKKMLDTAAGLFKNGTLSEDARDQKVLRVLKAKKK</sequence>
<feature type="non-terminal residue" evidence="7">
    <location>
        <position position="1"/>
    </location>
</feature>
<dbReference type="EC" id="3.2.1.52" evidence="3"/>
<comment type="caution">
    <text evidence="7">The sequence shown here is derived from an EMBL/GenBank/DDBJ whole genome shotgun (WGS) entry which is preliminary data.</text>
</comment>
<dbReference type="GO" id="GO:0009254">
    <property type="term" value="P:peptidoglycan turnover"/>
    <property type="evidence" value="ECO:0007669"/>
    <property type="project" value="TreeGrafter"/>
</dbReference>
<evidence type="ECO:0000256" key="3">
    <source>
        <dbReference type="ARBA" id="ARBA00012663"/>
    </source>
</evidence>
<dbReference type="GO" id="GO:0004563">
    <property type="term" value="F:beta-N-acetylhexosaminidase activity"/>
    <property type="evidence" value="ECO:0007669"/>
    <property type="project" value="UniProtKB-EC"/>
</dbReference>
<protein>
    <recommendedName>
        <fullName evidence="3">beta-N-acetylhexosaminidase</fullName>
        <ecNumber evidence="3">3.2.1.52</ecNumber>
    </recommendedName>
</protein>
<feature type="domain" description="Glycoside hydrolase family 3 N-terminal" evidence="6">
    <location>
        <begin position="26"/>
        <end position="351"/>
    </location>
</feature>
<dbReference type="InterPro" id="IPR036962">
    <property type="entry name" value="Glyco_hydro_3_N_sf"/>
</dbReference>
<dbReference type="SUPFAM" id="SSF51445">
    <property type="entry name" value="(Trans)glycosidases"/>
    <property type="match status" value="1"/>
</dbReference>
<dbReference type="PANTHER" id="PTHR30480:SF13">
    <property type="entry name" value="BETA-HEXOSAMINIDASE"/>
    <property type="match status" value="1"/>
</dbReference>
<name>A0A0F8WMP6_9ZZZZ</name>
<dbReference type="InterPro" id="IPR050226">
    <property type="entry name" value="NagZ_Beta-hexosaminidase"/>
</dbReference>
<evidence type="ECO:0000256" key="4">
    <source>
        <dbReference type="ARBA" id="ARBA00022801"/>
    </source>
</evidence>
<dbReference type="EMBL" id="LAZR01064121">
    <property type="protein sequence ID" value="KKK58152.1"/>
    <property type="molecule type" value="Genomic_DNA"/>
</dbReference>
<dbReference type="AlphaFoldDB" id="A0A0F8WMP6"/>
<accession>A0A0F8WMP6</accession>
<evidence type="ECO:0000256" key="5">
    <source>
        <dbReference type="ARBA" id="ARBA00023295"/>
    </source>
</evidence>
<organism evidence="7">
    <name type="scientific">marine sediment metagenome</name>
    <dbReference type="NCBI Taxonomy" id="412755"/>
    <lineage>
        <taxon>unclassified sequences</taxon>
        <taxon>metagenomes</taxon>
        <taxon>ecological metagenomes</taxon>
    </lineage>
</organism>
<evidence type="ECO:0000313" key="7">
    <source>
        <dbReference type="EMBL" id="KKK58152.1"/>
    </source>
</evidence>
<keyword evidence="4" id="KW-0378">Hydrolase</keyword>
<feature type="non-terminal residue" evidence="7">
    <location>
        <position position="355"/>
    </location>
</feature>
<dbReference type="PANTHER" id="PTHR30480">
    <property type="entry name" value="BETA-HEXOSAMINIDASE-RELATED"/>
    <property type="match status" value="1"/>
</dbReference>
<proteinExistence type="inferred from homology"/>
<dbReference type="Pfam" id="PF00933">
    <property type="entry name" value="Glyco_hydro_3"/>
    <property type="match status" value="1"/>
</dbReference>
<dbReference type="GO" id="GO:0005975">
    <property type="term" value="P:carbohydrate metabolic process"/>
    <property type="evidence" value="ECO:0007669"/>
    <property type="project" value="InterPro"/>
</dbReference>
<evidence type="ECO:0000256" key="2">
    <source>
        <dbReference type="ARBA" id="ARBA00005336"/>
    </source>
</evidence>
<comment type="similarity">
    <text evidence="2">Belongs to the glycosyl hydrolase 3 family.</text>
</comment>
<evidence type="ECO:0000259" key="6">
    <source>
        <dbReference type="Pfam" id="PF00933"/>
    </source>
</evidence>
<keyword evidence="5" id="KW-0326">Glycosidase</keyword>
<reference evidence="7" key="1">
    <citation type="journal article" date="2015" name="Nature">
        <title>Complex archaea that bridge the gap between prokaryotes and eukaryotes.</title>
        <authorList>
            <person name="Spang A."/>
            <person name="Saw J.H."/>
            <person name="Jorgensen S.L."/>
            <person name="Zaremba-Niedzwiedzka K."/>
            <person name="Martijn J."/>
            <person name="Lind A.E."/>
            <person name="van Eijk R."/>
            <person name="Schleper C."/>
            <person name="Guy L."/>
            <person name="Ettema T.J."/>
        </authorList>
    </citation>
    <scope>NUCLEOTIDE SEQUENCE</scope>
</reference>